<keyword evidence="1" id="KW-0732">Signal</keyword>
<dbReference type="InterPro" id="IPR017868">
    <property type="entry name" value="Filamin/ABP280_repeat-like"/>
</dbReference>
<dbReference type="Gene3D" id="2.60.40.10">
    <property type="entry name" value="Immunoglobulins"/>
    <property type="match status" value="1"/>
</dbReference>
<evidence type="ECO:0000313" key="4">
    <source>
        <dbReference type="Proteomes" id="UP001216907"/>
    </source>
</evidence>
<proteinExistence type="predicted"/>
<dbReference type="RefSeq" id="WP_277862408.1">
    <property type="nucleotide sequence ID" value="NZ_JARRAG010000002.1"/>
</dbReference>
<dbReference type="Pfam" id="PF16586">
    <property type="entry name" value="DUF5060"/>
    <property type="match status" value="1"/>
</dbReference>
<dbReference type="PANTHER" id="PTHR31451">
    <property type="match status" value="1"/>
</dbReference>
<feature type="chain" id="PRO_5046193525" evidence="1">
    <location>
        <begin position="21"/>
        <end position="978"/>
    </location>
</feature>
<keyword evidence="4" id="KW-1185">Reference proteome</keyword>
<dbReference type="PANTHER" id="PTHR31451:SF39">
    <property type="entry name" value="MANNAN ENDO-1,4-BETA-MANNOSIDASE 1"/>
    <property type="match status" value="1"/>
</dbReference>
<reference evidence="3 4" key="1">
    <citation type="submission" date="2023-03" db="EMBL/GenBank/DDBJ databases">
        <title>Paludisphaera mucosa sp. nov. a novel planctomycete from northern fen.</title>
        <authorList>
            <person name="Ivanova A."/>
        </authorList>
    </citation>
    <scope>NUCLEOTIDE SEQUENCE [LARGE SCALE GENOMIC DNA]</scope>
    <source>
        <strain evidence="3 4">Pla2</strain>
    </source>
</reference>
<protein>
    <submittedName>
        <fullName evidence="3">DUF5060 domain-containing protein</fullName>
    </submittedName>
</protein>
<organism evidence="3 4">
    <name type="scientific">Paludisphaera mucosa</name>
    <dbReference type="NCBI Taxonomy" id="3030827"/>
    <lineage>
        <taxon>Bacteria</taxon>
        <taxon>Pseudomonadati</taxon>
        <taxon>Planctomycetota</taxon>
        <taxon>Planctomycetia</taxon>
        <taxon>Isosphaerales</taxon>
        <taxon>Isosphaeraceae</taxon>
        <taxon>Paludisphaera</taxon>
    </lineage>
</organism>
<dbReference type="PROSITE" id="PS50194">
    <property type="entry name" value="FILAMIN_REPEAT"/>
    <property type="match status" value="1"/>
</dbReference>
<dbReference type="InterPro" id="IPR017853">
    <property type="entry name" value="GH"/>
</dbReference>
<dbReference type="Gene3D" id="3.20.20.80">
    <property type="entry name" value="Glycosidases"/>
    <property type="match status" value="1"/>
</dbReference>
<gene>
    <name evidence="3" type="ORF">PZE19_20220</name>
</gene>
<sequence>MKTAPWIVLLVALIPSSSYGQLAVEADARGVVGVRVGDAAYLSDLAVSVVKPGWSGDLANQRAVDPAKVKVHKAGATTTYTMPLSGALSGVLIERIIRERDGATLEFELIPDRDVELEAVVLRGSLATAEHAGKTTYLVGDQSGERGVLPAALNADRYVAWSGRPEWLGLERPGAGGLRIAPRDVQMQLQDDRKFDSPLFSLLMTTSGGEVLARKPIRFGVSLRAEAAGALDKEARKVGVLAQGDARPLAVASARLDRERVDVFATVTLDADVHARYDNPFDPGQVAVDAEVAAPDGRKVNVPGYYHIPFRVETRNGAETLKAAGAAGFRVRYAPTIAGPHTVTLKVKDASGEVRSEALTFLAVASKSPGFVRVAAKSPRYFAFDDGSPYFAIGENVCWANARNPLASYENWFGALGKAGGNWARLWLAFNEKGLEWSPNPTPKAGTGSYQGLGRYALDNAWRLDEVLRIAETHGVRLMYCIGTYGEFKVGGYFNEGSWVSNPYNARNGGPCSKPEDFWTDATARKLYKQRLRYLVARWGHSPFVFAWEFWNEVEPTPAVEAWTREMAAYLSEIDPNRRLVSTSYGTPPIWNDRNVDFTMTHMYGQAGDVLDFTAKIRREAVANLKFGKPYLLAEFGIDWQTGDQKWDPQGHGLNMHNGAWASVASGAAGTAMLWYWDSYVHPRDVYHVLTPVRKFADAIDWTKNPMKPIEAIAVAAPPGGVETFQDLTLVATEGWGRSPGNHYQALQDGTVQGGPIAQTLGSPKRGGDGKELYSEVVWTLDMPKPGKVLVRIGDVCSGARLRIAVDGREAVNRPLPAGEPGKGPWKSARLLQPYKVWVASYDEEVAVEVPAGRHELAIANLEGDWMQVRSITLPAYRSSRFPDVDALGIAGDDLMVLWVHDRRSTWRDPYDGTSPAPRAGLTLKVPTASTDAWSVEWWDTFQGLVVRTDVVRPASGTLPLAPPEFVRDLAARLVRKP</sequence>
<name>A0ABT6FEV7_9BACT</name>
<evidence type="ECO:0000259" key="2">
    <source>
        <dbReference type="Pfam" id="PF16586"/>
    </source>
</evidence>
<dbReference type="Proteomes" id="UP001216907">
    <property type="component" value="Unassembled WGS sequence"/>
</dbReference>
<evidence type="ECO:0000256" key="1">
    <source>
        <dbReference type="SAM" id="SignalP"/>
    </source>
</evidence>
<dbReference type="InterPro" id="IPR032260">
    <property type="entry name" value="DUF5060"/>
</dbReference>
<evidence type="ECO:0000313" key="3">
    <source>
        <dbReference type="EMBL" id="MDG3006106.1"/>
    </source>
</evidence>
<dbReference type="InterPro" id="IPR045053">
    <property type="entry name" value="MAN-like"/>
</dbReference>
<feature type="signal peptide" evidence="1">
    <location>
        <begin position="1"/>
        <end position="20"/>
    </location>
</feature>
<comment type="caution">
    <text evidence="3">The sequence shown here is derived from an EMBL/GenBank/DDBJ whole genome shotgun (WGS) entry which is preliminary data.</text>
</comment>
<dbReference type="InterPro" id="IPR013783">
    <property type="entry name" value="Ig-like_fold"/>
</dbReference>
<dbReference type="SUPFAM" id="SSF51445">
    <property type="entry name" value="(Trans)glycosidases"/>
    <property type="match status" value="1"/>
</dbReference>
<dbReference type="EMBL" id="JARRAG010000002">
    <property type="protein sequence ID" value="MDG3006106.1"/>
    <property type="molecule type" value="Genomic_DNA"/>
</dbReference>
<accession>A0ABT6FEV7</accession>
<feature type="domain" description="DUF5060" evidence="2">
    <location>
        <begin position="261"/>
        <end position="346"/>
    </location>
</feature>